<feature type="compositionally biased region" description="Acidic residues" evidence="1">
    <location>
        <begin position="377"/>
        <end position="398"/>
    </location>
</feature>
<dbReference type="PROSITE" id="PS51257">
    <property type="entry name" value="PROKAR_LIPOPROTEIN"/>
    <property type="match status" value="1"/>
</dbReference>
<feature type="compositionally biased region" description="Acidic residues" evidence="1">
    <location>
        <begin position="405"/>
        <end position="425"/>
    </location>
</feature>
<accession>A0A037ZDG1</accession>
<name>A0A037ZDG1_9RHOB</name>
<organism evidence="2 3">
    <name type="scientific">Actibacterium mucosum KCTC 23349</name>
    <dbReference type="NCBI Taxonomy" id="1454373"/>
    <lineage>
        <taxon>Bacteria</taxon>
        <taxon>Pseudomonadati</taxon>
        <taxon>Pseudomonadota</taxon>
        <taxon>Alphaproteobacteria</taxon>
        <taxon>Rhodobacterales</taxon>
        <taxon>Roseobacteraceae</taxon>
        <taxon>Actibacterium</taxon>
    </lineage>
</organism>
<protein>
    <recommendedName>
        <fullName evidence="4">Chemotaxis protein CheA</fullName>
    </recommendedName>
</protein>
<evidence type="ECO:0008006" key="4">
    <source>
        <dbReference type="Google" id="ProtNLM"/>
    </source>
</evidence>
<feature type="compositionally biased region" description="Acidic residues" evidence="1">
    <location>
        <begin position="229"/>
        <end position="246"/>
    </location>
</feature>
<feature type="region of interest" description="Disordered" evidence="1">
    <location>
        <begin position="98"/>
        <end position="120"/>
    </location>
</feature>
<feature type="compositionally biased region" description="Basic and acidic residues" evidence="1">
    <location>
        <begin position="577"/>
        <end position="591"/>
    </location>
</feature>
<dbReference type="AlphaFoldDB" id="A0A037ZDG1"/>
<dbReference type="STRING" id="1454373.ACMU_03610"/>
<feature type="region of interest" description="Disordered" evidence="1">
    <location>
        <begin position="324"/>
        <end position="466"/>
    </location>
</feature>
<sequence length="800" mass="86816">MVGASKILTVSYGTFSCTLEGFDDSFDTMKAIAEYFRDLAADDRYFGAEPPTPDAEMLQRIAQREIKKQVEARVGDTGIVLRAADETEDEQIDNALAEAPAPEIQAKSPIEEPAPEPVAENEPITSIATPAEPEDIQDDNAANGDNLGSVAARLARIRAVVDSDTAEEAEIIADNDDEALVEDISDDLTFATDEVAEVSDEADELDAEELVEIEAPALETEVEEVAVEEEPAVEDVAEADQAEDSFETSADIAEISSEDDDAEVAIAKAETVAPEAEGEETQAADQEEVFVAELQDDPAPEAEEDFEDDDALDAATIGAVLSAAKSVDADDWDNDDIEESTDAAPELSADMSDLVEDDVEDAFENDEPVDLEPAAIEAEEESVEVETAAEDDATDDSFDDKAEAEAEPEPEPADAEEPEATEEEPAPLTLTASDEVAQDDVSEDVAEEEESQSVEEEAPVVSDKTRAALERARARVLKVKKVDLAQVAEPVAEPVEEPKSEEPQPEAKPRAVVRPRRVTRVAAEEPQPEPPQPPQDDAKSLLSAEDEADLMAELEALRDEPVDAQDAPPLGMPSGDQLKEAAEQPEESVSRLVDEVNTMMDGPEHRRRRSAIAHLKAAVAATVAERSFRRGKSADEEAAEEEQPYRDDLEAVVQPKPSQTTESDGMPPLMLVSEQRIDTPASEPQPVKVAHGNLAVADDPEEDTENLFEESESFEQFAARVGARELPDLLEAAAAYMLVVEDEPFFTRPKVIRAASRIIGKDNFEREDGLRAFGTLLREGPFERVQRGQFTLSKASRFMH</sequence>
<dbReference type="Proteomes" id="UP000026249">
    <property type="component" value="Unassembled WGS sequence"/>
</dbReference>
<gene>
    <name evidence="2" type="ORF">ACMU_03610</name>
</gene>
<feature type="compositionally biased region" description="Acidic residues" evidence="1">
    <location>
        <begin position="436"/>
        <end position="458"/>
    </location>
</feature>
<evidence type="ECO:0000256" key="1">
    <source>
        <dbReference type="SAM" id="MobiDB-lite"/>
    </source>
</evidence>
<feature type="compositionally biased region" description="Acidic residues" evidence="1">
    <location>
        <begin position="353"/>
        <end position="370"/>
    </location>
</feature>
<feature type="region of interest" description="Disordered" evidence="1">
    <location>
        <begin position="623"/>
        <end position="647"/>
    </location>
</feature>
<reference evidence="2 3" key="1">
    <citation type="submission" date="2014-03" db="EMBL/GenBank/DDBJ databases">
        <title>Draft Genome Sequence of Actibacterium mucosum KCTC 23349, a Marine Alphaproteobacterium with Complex Ionic Requirements Isolated from Mediterranean Seawater at Malvarrosa Beach, Valencia, Spain.</title>
        <authorList>
            <person name="Arahal D.R."/>
            <person name="Shao Z."/>
            <person name="Lai Q."/>
            <person name="Pujalte M.J."/>
        </authorList>
    </citation>
    <scope>NUCLEOTIDE SEQUENCE [LARGE SCALE GENOMIC DNA]</scope>
    <source>
        <strain evidence="2 3">KCTC 23349</strain>
    </source>
</reference>
<dbReference type="EMBL" id="JFKE01000010">
    <property type="protein sequence ID" value="KAJ54182.1"/>
    <property type="molecule type" value="Genomic_DNA"/>
</dbReference>
<feature type="region of interest" description="Disordered" evidence="1">
    <location>
        <begin position="479"/>
        <end position="591"/>
    </location>
</feature>
<proteinExistence type="predicted"/>
<feature type="region of interest" description="Disordered" evidence="1">
    <location>
        <begin position="229"/>
        <end position="248"/>
    </location>
</feature>
<keyword evidence="3" id="KW-1185">Reference proteome</keyword>
<evidence type="ECO:0000313" key="2">
    <source>
        <dbReference type="EMBL" id="KAJ54182.1"/>
    </source>
</evidence>
<feature type="compositionally biased region" description="Basic and acidic residues" evidence="1">
    <location>
        <begin position="496"/>
        <end position="509"/>
    </location>
</feature>
<feature type="compositionally biased region" description="Acidic residues" evidence="1">
    <location>
        <begin position="329"/>
        <end position="341"/>
    </location>
</feature>
<evidence type="ECO:0000313" key="3">
    <source>
        <dbReference type="Proteomes" id="UP000026249"/>
    </source>
</evidence>
<comment type="caution">
    <text evidence="2">The sequence shown here is derived from an EMBL/GenBank/DDBJ whole genome shotgun (WGS) entry which is preliminary data.</text>
</comment>
<feature type="compositionally biased region" description="Basic and acidic residues" evidence="1">
    <location>
        <begin position="626"/>
        <end position="635"/>
    </location>
</feature>